<feature type="region of interest" description="Disordered" evidence="1">
    <location>
        <begin position="151"/>
        <end position="178"/>
    </location>
</feature>
<feature type="compositionally biased region" description="Polar residues" evidence="1">
    <location>
        <begin position="752"/>
        <end position="764"/>
    </location>
</feature>
<feature type="compositionally biased region" description="Low complexity" evidence="1">
    <location>
        <begin position="395"/>
        <end position="414"/>
    </location>
</feature>
<accession>A0A2T3AQQ4</accession>
<reference evidence="2 3" key="1">
    <citation type="journal article" date="2018" name="New Phytol.">
        <title>Comparative genomics and transcriptomics depict ericoid mycorrhizal fungi as versatile saprotrophs and plant mutualists.</title>
        <authorList>
            <person name="Martino E."/>
            <person name="Morin E."/>
            <person name="Grelet G.A."/>
            <person name="Kuo A."/>
            <person name="Kohler A."/>
            <person name="Daghino S."/>
            <person name="Barry K.W."/>
            <person name="Cichocki N."/>
            <person name="Clum A."/>
            <person name="Dockter R.B."/>
            <person name="Hainaut M."/>
            <person name="Kuo R.C."/>
            <person name="LaButti K."/>
            <person name="Lindahl B.D."/>
            <person name="Lindquist E.A."/>
            <person name="Lipzen A."/>
            <person name="Khouja H.R."/>
            <person name="Magnuson J."/>
            <person name="Murat C."/>
            <person name="Ohm R.A."/>
            <person name="Singer S.W."/>
            <person name="Spatafora J.W."/>
            <person name="Wang M."/>
            <person name="Veneault-Fourrey C."/>
            <person name="Henrissat B."/>
            <person name="Grigoriev I.V."/>
            <person name="Martin F.M."/>
            <person name="Perotto S."/>
        </authorList>
    </citation>
    <scope>NUCLEOTIDE SEQUENCE [LARGE SCALE GENOMIC DNA]</scope>
    <source>
        <strain evidence="2 3">ATCC 22711</strain>
    </source>
</reference>
<feature type="compositionally biased region" description="Polar residues" evidence="1">
    <location>
        <begin position="684"/>
        <end position="693"/>
    </location>
</feature>
<dbReference type="RefSeq" id="XP_024716988.1">
    <property type="nucleotide sequence ID" value="XM_024865532.1"/>
</dbReference>
<protein>
    <submittedName>
        <fullName evidence="2">Uncharacterized protein</fullName>
    </submittedName>
</protein>
<feature type="compositionally biased region" description="Polar residues" evidence="1">
    <location>
        <begin position="266"/>
        <end position="291"/>
    </location>
</feature>
<dbReference type="OrthoDB" id="4736382at2759"/>
<proteinExistence type="predicted"/>
<feature type="compositionally biased region" description="Low complexity" evidence="1">
    <location>
        <begin position="699"/>
        <end position="720"/>
    </location>
</feature>
<feature type="region of interest" description="Disordered" evidence="1">
    <location>
        <begin position="1056"/>
        <end position="1229"/>
    </location>
</feature>
<feature type="compositionally biased region" description="Low complexity" evidence="1">
    <location>
        <begin position="511"/>
        <end position="522"/>
    </location>
</feature>
<feature type="compositionally biased region" description="Polar residues" evidence="1">
    <location>
        <begin position="1123"/>
        <end position="1132"/>
    </location>
</feature>
<dbReference type="EMBL" id="KZ679018">
    <property type="protein sequence ID" value="PSS08590.1"/>
    <property type="molecule type" value="Genomic_DNA"/>
</dbReference>
<dbReference type="InParanoid" id="A0A2T3AQQ4"/>
<dbReference type="GeneID" id="36573613"/>
<feature type="compositionally biased region" description="Low complexity" evidence="1">
    <location>
        <begin position="662"/>
        <end position="683"/>
    </location>
</feature>
<feature type="region of interest" description="Disordered" evidence="1">
    <location>
        <begin position="855"/>
        <end position="882"/>
    </location>
</feature>
<dbReference type="Proteomes" id="UP000241818">
    <property type="component" value="Unassembled WGS sequence"/>
</dbReference>
<feature type="compositionally biased region" description="Pro residues" evidence="1">
    <location>
        <begin position="359"/>
        <end position="371"/>
    </location>
</feature>
<feature type="compositionally biased region" description="Polar residues" evidence="1">
    <location>
        <begin position="609"/>
        <end position="618"/>
    </location>
</feature>
<feature type="compositionally biased region" description="Low complexity" evidence="1">
    <location>
        <begin position="108"/>
        <end position="136"/>
    </location>
</feature>
<feature type="compositionally biased region" description="Low complexity" evidence="1">
    <location>
        <begin position="251"/>
        <end position="265"/>
    </location>
</feature>
<feature type="region of interest" description="Disordered" evidence="1">
    <location>
        <begin position="235"/>
        <end position="842"/>
    </location>
</feature>
<evidence type="ECO:0000313" key="2">
    <source>
        <dbReference type="EMBL" id="PSS08590.1"/>
    </source>
</evidence>
<sequence length="1287" mass="138618">MVGTGRYRQEQIHFIVQSKRQGMSNADIVVQFKLRWVFHDFTIGSVKYVVNKYRNDPTYDAPLVMPPVLQQNQAYHNNLAMTAAIAAAQEFTRAGGVLPADFPGFVSGSGSAQQQSSSMTTTTTTNPQSQSGSSIQQPINLDDYQYNAYQPLAPNSESQPMAPTPARNPRHRRTQGRGRQLVGTYHPAPAQWMRAQQQQQEEMQDAQEEMQMQAHIMDALNAATQFLDPNLDPNLFADGSQSMMAPPPPQSSSSSSNAAAGAAQQFMNPRTSPQSSQQMPSYGSPGTQQFMNDDFYGAATRNSPQSSFQQMPSYDLSGSTQQSMNDNFYGAATRTPPQSSQQMASYGSSGAAQQFMNPRTPPQSMNPPPSPQFSHGAAGSIQQSFDHNMYGAGNQSMAPRSSPQSSSQPMTPRQYGGAASRTSPQSMSMNPPTTPRPSSQSMSAYGLSGSTQQPMTPHQYGDASRTSPQSMNPPTTPRPSSQSMSAYGLSGSTQQPITPHQYQYGATSRTSPHSSYGSPGSSTQQPMTPQHYGAGSVYLAPRTSPESIREMTRRVSTPSMSSRYDLPASTQQSMNPPQSMAAYGSTRQSKITQYYGVSGPQMTPRASPRPSQSMNYNQYGAGGQNMAASRASPQSSQSMARASSQSSQQMSHNQYGAGSQHMAAPRASPQSSQSMARASSQSSHQMNYNQYGAGSQHMAAPRSSPQSSQSMASYQPSPSATNTARQRPAASQANPNPYPFGNPAMNPYLYQGGTQQMTPHQHQAGQPMAPRRYSGQPMDPRQLQPGRQRMGPYSPQNIRQTNIPPQDVLTSGTSQSQPGTSYPRAGDQPVARSRPYTGSPAKAASGYQASLLAKGVPPSAGSGPTTTPLKLTGISQTRPPPTSEEELRARKLLFAQAFSHVVSNPGMFPPYEPSAEPVAPVSPVVGKKRKADSPIYEESASKRRNVAGFAAEQPILLDDDVATAPSTPPQLTSCPPATAPLAPVAQADKKRKANSPDFEEQASLEEPASKRHDVVGLGPADPVDSSPSEEAFEPLPAPEGYDPAVLRRIFEGFFPCNAPSTNPVPPAPGGQDQDQVSGTYFQDLVECGETPVESPAPGGQGFADEYPDYEGYEVVEEEEQPASWDQDSNSVASIDEESEEPASPAGEDFSETDSLFGDDGEDLPASQADEDFSESDSLFGEGSLFGDDEEAQAPLPVTEESSDKPQDVPSPGPVMPQTVKGKPQELFPIPEPDIQEESVMGRQTWAENLDAFLKFDFLTEEGYEEREQAFLANAPLDFPRGEYAYNR</sequence>
<evidence type="ECO:0000313" key="3">
    <source>
        <dbReference type="Proteomes" id="UP000241818"/>
    </source>
</evidence>
<feature type="region of interest" description="Disordered" evidence="1">
    <location>
        <begin position="958"/>
        <end position="1040"/>
    </location>
</feature>
<feature type="region of interest" description="Disordered" evidence="1">
    <location>
        <begin position="107"/>
        <end position="136"/>
    </location>
</feature>
<feature type="compositionally biased region" description="Polar residues" evidence="1">
    <location>
        <begin position="464"/>
        <end position="510"/>
    </location>
</feature>
<feature type="compositionally biased region" description="Low complexity" evidence="1">
    <location>
        <begin position="857"/>
        <end position="868"/>
    </location>
</feature>
<evidence type="ECO:0000256" key="1">
    <source>
        <dbReference type="SAM" id="MobiDB-lite"/>
    </source>
</evidence>
<keyword evidence="3" id="KW-1185">Reference proteome</keyword>
<feature type="compositionally biased region" description="Polar residues" evidence="1">
    <location>
        <begin position="794"/>
        <end position="804"/>
    </location>
</feature>
<feature type="compositionally biased region" description="Polar residues" evidence="1">
    <location>
        <begin position="721"/>
        <end position="735"/>
    </location>
</feature>
<feature type="compositionally biased region" description="Polar residues" evidence="1">
    <location>
        <begin position="335"/>
        <end position="356"/>
    </location>
</feature>
<feature type="compositionally biased region" description="Low complexity" evidence="1">
    <location>
        <begin position="626"/>
        <end position="651"/>
    </location>
</feature>
<feature type="compositionally biased region" description="Polar residues" evidence="1">
    <location>
        <begin position="420"/>
        <end position="456"/>
    </location>
</feature>
<feature type="compositionally biased region" description="Acidic residues" evidence="1">
    <location>
        <begin position="1148"/>
        <end position="1174"/>
    </location>
</feature>
<feature type="compositionally biased region" description="Polar residues" evidence="1">
    <location>
        <begin position="554"/>
        <end position="578"/>
    </location>
</feature>
<gene>
    <name evidence="2" type="ORF">M430DRAFT_271468</name>
</gene>
<feature type="compositionally biased region" description="Acidic residues" evidence="1">
    <location>
        <begin position="1105"/>
        <end position="1120"/>
    </location>
</feature>
<organism evidence="2 3">
    <name type="scientific">Amorphotheca resinae ATCC 22711</name>
    <dbReference type="NCBI Taxonomy" id="857342"/>
    <lineage>
        <taxon>Eukaryota</taxon>
        <taxon>Fungi</taxon>
        <taxon>Dikarya</taxon>
        <taxon>Ascomycota</taxon>
        <taxon>Pezizomycotina</taxon>
        <taxon>Leotiomycetes</taxon>
        <taxon>Helotiales</taxon>
        <taxon>Amorphothecaceae</taxon>
        <taxon>Amorphotheca</taxon>
    </lineage>
</organism>
<feature type="compositionally biased region" description="Polar residues" evidence="1">
    <location>
        <begin position="300"/>
        <end position="326"/>
    </location>
</feature>
<feature type="compositionally biased region" description="Low complexity" evidence="1">
    <location>
        <begin position="810"/>
        <end position="821"/>
    </location>
</feature>
<name>A0A2T3AQQ4_AMORE</name>